<dbReference type="GO" id="GO:0016887">
    <property type="term" value="F:ATP hydrolysis activity"/>
    <property type="evidence" value="ECO:0007669"/>
    <property type="project" value="InterPro"/>
</dbReference>
<dbReference type="InterPro" id="IPR027417">
    <property type="entry name" value="P-loop_NTPase"/>
</dbReference>
<gene>
    <name evidence="9" type="primary">tssH</name>
    <name evidence="9" type="ORF">Q4490_13555</name>
</gene>
<evidence type="ECO:0000256" key="1">
    <source>
        <dbReference type="ARBA" id="ARBA00008675"/>
    </source>
</evidence>
<dbReference type="NCBIfam" id="TIGR03345">
    <property type="entry name" value="VI_ClpV1"/>
    <property type="match status" value="1"/>
</dbReference>
<evidence type="ECO:0000256" key="2">
    <source>
        <dbReference type="ARBA" id="ARBA00022737"/>
    </source>
</evidence>
<dbReference type="PANTHER" id="PTHR11638:SF184">
    <property type="entry name" value="ATPASE WITH CHAPERONE ACTIVITY"/>
    <property type="match status" value="1"/>
</dbReference>
<name>A0AAW7XKJ8_9GAMM</name>
<dbReference type="InterPro" id="IPR036628">
    <property type="entry name" value="Clp_N_dom_sf"/>
</dbReference>
<organism evidence="9 10">
    <name type="scientific">Neptunomonas phycophila</name>
    <dbReference type="NCBI Taxonomy" id="1572645"/>
    <lineage>
        <taxon>Bacteria</taxon>
        <taxon>Pseudomonadati</taxon>
        <taxon>Pseudomonadota</taxon>
        <taxon>Gammaproteobacteria</taxon>
        <taxon>Oceanospirillales</taxon>
        <taxon>Oceanospirillaceae</taxon>
        <taxon>Neptunomonas</taxon>
    </lineage>
</organism>
<dbReference type="InterPro" id="IPR003959">
    <property type="entry name" value="ATPase_AAA_core"/>
</dbReference>
<dbReference type="InterPro" id="IPR018368">
    <property type="entry name" value="ClpA/B_CS1"/>
</dbReference>
<dbReference type="Pfam" id="PF17871">
    <property type="entry name" value="AAA_lid_9"/>
    <property type="match status" value="1"/>
</dbReference>
<dbReference type="SUPFAM" id="SSF52540">
    <property type="entry name" value="P-loop containing nucleoside triphosphate hydrolases"/>
    <property type="match status" value="2"/>
</dbReference>
<dbReference type="GO" id="GO:0005524">
    <property type="term" value="F:ATP binding"/>
    <property type="evidence" value="ECO:0007669"/>
    <property type="project" value="UniProtKB-KW"/>
</dbReference>
<dbReference type="InterPro" id="IPR019489">
    <property type="entry name" value="Clp_ATPase_C"/>
</dbReference>
<dbReference type="Gene3D" id="1.10.8.60">
    <property type="match status" value="1"/>
</dbReference>
<comment type="similarity">
    <text evidence="1">Belongs to the ClpA/ClpB family.</text>
</comment>
<dbReference type="RefSeq" id="WP_075171616.1">
    <property type="nucleotide sequence ID" value="NZ_CP041336.1"/>
</dbReference>
<dbReference type="GO" id="GO:0005737">
    <property type="term" value="C:cytoplasm"/>
    <property type="evidence" value="ECO:0007669"/>
    <property type="project" value="TreeGrafter"/>
</dbReference>
<feature type="domain" description="Clp ATPase C-terminal" evidence="8">
    <location>
        <begin position="774"/>
        <end position="867"/>
    </location>
</feature>
<dbReference type="InterPro" id="IPR017729">
    <property type="entry name" value="ATPase_T6SS_ClpV1"/>
</dbReference>
<dbReference type="Pfam" id="PF02861">
    <property type="entry name" value="Clp_N"/>
    <property type="match status" value="1"/>
</dbReference>
<dbReference type="CDD" id="cd19499">
    <property type="entry name" value="RecA-like_ClpB_Hsp104-like"/>
    <property type="match status" value="1"/>
</dbReference>
<protein>
    <submittedName>
        <fullName evidence="9">Type VI secretion system ATPase TssH</fullName>
    </submittedName>
</protein>
<keyword evidence="2" id="KW-0677">Repeat</keyword>
<evidence type="ECO:0000256" key="5">
    <source>
        <dbReference type="ARBA" id="ARBA00023186"/>
    </source>
</evidence>
<reference evidence="9" key="1">
    <citation type="submission" date="2023-07" db="EMBL/GenBank/DDBJ databases">
        <title>Genome content predicts the carbon catabolic preferences of heterotrophic bacteria.</title>
        <authorList>
            <person name="Gralka M."/>
        </authorList>
    </citation>
    <scope>NUCLEOTIDE SEQUENCE</scope>
    <source>
        <strain evidence="9">I2M16</strain>
    </source>
</reference>
<keyword evidence="3" id="KW-0547">Nucleotide-binding</keyword>
<evidence type="ECO:0000313" key="10">
    <source>
        <dbReference type="Proteomes" id="UP001169862"/>
    </source>
</evidence>
<dbReference type="InterPro" id="IPR004176">
    <property type="entry name" value="Clp_R_N"/>
</dbReference>
<keyword evidence="6" id="KW-0175">Coiled coil</keyword>
<evidence type="ECO:0000256" key="6">
    <source>
        <dbReference type="SAM" id="Coils"/>
    </source>
</evidence>
<keyword evidence="5" id="KW-0143">Chaperone</keyword>
<dbReference type="CDD" id="cd00009">
    <property type="entry name" value="AAA"/>
    <property type="match status" value="1"/>
</dbReference>
<dbReference type="GO" id="GO:0034605">
    <property type="term" value="P:cellular response to heat"/>
    <property type="evidence" value="ECO:0007669"/>
    <property type="project" value="TreeGrafter"/>
</dbReference>
<dbReference type="InterPro" id="IPR050130">
    <property type="entry name" value="ClpA_ClpB"/>
</dbReference>
<comment type="caution">
    <text evidence="9">The sequence shown here is derived from an EMBL/GenBank/DDBJ whole genome shotgun (WGS) entry which is preliminary data.</text>
</comment>
<evidence type="ECO:0000256" key="4">
    <source>
        <dbReference type="ARBA" id="ARBA00022840"/>
    </source>
</evidence>
<dbReference type="InterPro" id="IPR003593">
    <property type="entry name" value="AAA+_ATPase"/>
</dbReference>
<dbReference type="FunFam" id="3.40.50.300:FF:000025">
    <property type="entry name" value="ATP-dependent Clp protease subunit"/>
    <property type="match status" value="1"/>
</dbReference>
<dbReference type="PROSITE" id="PS00870">
    <property type="entry name" value="CLPAB_1"/>
    <property type="match status" value="1"/>
</dbReference>
<dbReference type="Gene3D" id="3.40.50.300">
    <property type="entry name" value="P-loop containing nucleotide triphosphate hydrolases"/>
    <property type="match status" value="3"/>
</dbReference>
<dbReference type="GeneID" id="89455597"/>
<dbReference type="SUPFAM" id="SSF81923">
    <property type="entry name" value="Double Clp-N motif"/>
    <property type="match status" value="1"/>
</dbReference>
<dbReference type="FunFam" id="3.40.50.300:FF:000010">
    <property type="entry name" value="Chaperone clpB 1, putative"/>
    <property type="match status" value="1"/>
</dbReference>
<dbReference type="PRINTS" id="PR00300">
    <property type="entry name" value="CLPPROTEASEA"/>
</dbReference>
<sequence>MNTRALIGKLSATSLAAFEKAASLAVTQRHYAIEIEHLVLALLQEERTGVRSSLKKYGVNTDQLEGDILIRFESFEKGHTSAPSFSPNVVELIRKAWLLSSLEYGENEVVGIAVMVALFKDEAMNLQITSRLKAFSHFDDADYVRNGPNLIKLEQVTQVAAPSDNEDDDALMAPAPASKQALEAYTLDLTARARAGDLDPVVGRESEIRQLIDILCRRRQNNPILTGEAGVGKTAVVEGLAQRIVNAEVPDSLKEVDIHILDLTLLQAGAGVRGEFENRLKSVIDEVKQSPKPIILFIDEAHTLIGAGNSGGQGDAANILKPALARGELRTIAATTWAEYKKYFEKDAALTRRFQVVKVEEPEPEQAMRMLRTLQPAFEKHHQVLILDEAIRDSVLLSKRYISGRQLPDVCVSVLDTACSRVNLELRNTPAALDDLQALEDQYQKQLSSAEREVALYGGDSQEIETLTEKLVLLSNERADIESRWEQEKQAVELVLELRTAISHGNQDDATREQLDEALARLKDIQGEAPLIRPHVDAQVVAEVISSWTGIPAGRMMSGEVQKVLNVQSELKKRIIGQDHALDAVSQSVRISSAKLKDPKQPIGVFMFCGSSGVGKTETALALADLLYGGEQNMTVINMSEFKEEHKVSLLMGSPPGYVGYGEGGVLTEAVRRKPYSVILLDEMEKAHPGVQDVFYQVFDKGAMKDGEGRDIDFRNTLIIMTTNAGTETISRVCSDPDTAPLPDQLESLVKDELLTYFKPAFLGRTRLVPFMPLHDEVMTGIVRLQLARVGQRLLDQYSAEFTYSDAVVDTIVARCKEVDTGARNAIHIINRSLLPEISMRILESMGDSHALASVHIDVDDNSEFSFNLSTDEQDAAHEK</sequence>
<dbReference type="Gene3D" id="1.10.1780.10">
    <property type="entry name" value="Clp, N-terminal domain"/>
    <property type="match status" value="1"/>
</dbReference>
<evidence type="ECO:0000313" key="9">
    <source>
        <dbReference type="EMBL" id="MDO6454595.1"/>
    </source>
</evidence>
<dbReference type="EMBL" id="JAUOPG010000009">
    <property type="protein sequence ID" value="MDO6454595.1"/>
    <property type="molecule type" value="Genomic_DNA"/>
</dbReference>
<dbReference type="SMART" id="SM01086">
    <property type="entry name" value="ClpB_D2-small"/>
    <property type="match status" value="1"/>
</dbReference>
<accession>A0AAW7XKJ8</accession>
<dbReference type="Pfam" id="PF00004">
    <property type="entry name" value="AAA"/>
    <property type="match status" value="1"/>
</dbReference>
<dbReference type="InterPro" id="IPR041546">
    <property type="entry name" value="ClpA/ClpB_AAA_lid"/>
</dbReference>
<evidence type="ECO:0000256" key="3">
    <source>
        <dbReference type="ARBA" id="ARBA00022741"/>
    </source>
</evidence>
<evidence type="ECO:0000259" key="8">
    <source>
        <dbReference type="SMART" id="SM01086"/>
    </source>
</evidence>
<dbReference type="PANTHER" id="PTHR11638">
    <property type="entry name" value="ATP-DEPENDENT CLP PROTEASE"/>
    <property type="match status" value="1"/>
</dbReference>
<dbReference type="SMART" id="SM00382">
    <property type="entry name" value="AAA"/>
    <property type="match status" value="2"/>
</dbReference>
<dbReference type="Proteomes" id="UP001169862">
    <property type="component" value="Unassembled WGS sequence"/>
</dbReference>
<dbReference type="Pfam" id="PF07724">
    <property type="entry name" value="AAA_2"/>
    <property type="match status" value="1"/>
</dbReference>
<dbReference type="AlphaFoldDB" id="A0AAW7XKJ8"/>
<evidence type="ECO:0000259" key="7">
    <source>
        <dbReference type="SMART" id="SM00382"/>
    </source>
</evidence>
<keyword evidence="4" id="KW-0067">ATP-binding</keyword>
<feature type="coiled-coil region" evidence="6">
    <location>
        <begin position="433"/>
        <end position="484"/>
    </location>
</feature>
<feature type="domain" description="AAA+ ATPase" evidence="7">
    <location>
        <begin position="219"/>
        <end position="364"/>
    </location>
</feature>
<dbReference type="InterPro" id="IPR001270">
    <property type="entry name" value="ClpA/B"/>
</dbReference>
<proteinExistence type="inferred from homology"/>
<dbReference type="Pfam" id="PF10431">
    <property type="entry name" value="ClpB_D2-small"/>
    <property type="match status" value="1"/>
</dbReference>
<feature type="domain" description="AAA+ ATPase" evidence="7">
    <location>
        <begin position="602"/>
        <end position="744"/>
    </location>
</feature>